<gene>
    <name evidence="2" type="ORF">EXIGLDRAFT_30329</name>
</gene>
<dbReference type="Proteomes" id="UP000077266">
    <property type="component" value="Unassembled WGS sequence"/>
</dbReference>
<protein>
    <submittedName>
        <fullName evidence="2">Uncharacterized protein</fullName>
    </submittedName>
</protein>
<reference evidence="2 3" key="1">
    <citation type="journal article" date="2016" name="Mol. Biol. Evol.">
        <title>Comparative Genomics of Early-Diverging Mushroom-Forming Fungi Provides Insights into the Origins of Lignocellulose Decay Capabilities.</title>
        <authorList>
            <person name="Nagy L.G."/>
            <person name="Riley R."/>
            <person name="Tritt A."/>
            <person name="Adam C."/>
            <person name="Daum C."/>
            <person name="Floudas D."/>
            <person name="Sun H."/>
            <person name="Yadav J.S."/>
            <person name="Pangilinan J."/>
            <person name="Larsson K.H."/>
            <person name="Matsuura K."/>
            <person name="Barry K."/>
            <person name="Labutti K."/>
            <person name="Kuo R."/>
            <person name="Ohm R.A."/>
            <person name="Bhattacharya S.S."/>
            <person name="Shirouzu T."/>
            <person name="Yoshinaga Y."/>
            <person name="Martin F.M."/>
            <person name="Grigoriev I.V."/>
            <person name="Hibbett D.S."/>
        </authorList>
    </citation>
    <scope>NUCLEOTIDE SEQUENCE [LARGE SCALE GENOMIC DNA]</scope>
    <source>
        <strain evidence="2 3">HHB12029</strain>
    </source>
</reference>
<evidence type="ECO:0000313" key="2">
    <source>
        <dbReference type="EMBL" id="KZW01925.1"/>
    </source>
</evidence>
<evidence type="ECO:0000313" key="3">
    <source>
        <dbReference type="Proteomes" id="UP000077266"/>
    </source>
</evidence>
<dbReference type="EMBL" id="KV425891">
    <property type="protein sequence ID" value="KZW01925.1"/>
    <property type="molecule type" value="Genomic_DNA"/>
</dbReference>
<evidence type="ECO:0000256" key="1">
    <source>
        <dbReference type="SAM" id="MobiDB-lite"/>
    </source>
</evidence>
<keyword evidence="3" id="KW-1185">Reference proteome</keyword>
<sequence length="189" mass="21403">MASKASARRSNRRNSVLSTPWIRRRPRFSRSCTAMTRNLKHRATFHQPASASPRLPPRLAIPPIPRPIHLRTLSSGTTTPVSPTRLPNLRSISFLLRPRTRRPLPPMHMWKATKIATSTSPVRTAIAQRKWRATRRWTREGSTPTHCPVWPTLHAVSLTPSANPWRTRGSGPQLPNTRARACKMDKALV</sequence>
<feature type="compositionally biased region" description="Basic residues" evidence="1">
    <location>
        <begin position="1"/>
        <end position="12"/>
    </location>
</feature>
<dbReference type="AlphaFoldDB" id="A0A165PB70"/>
<dbReference type="InParanoid" id="A0A165PB70"/>
<feature type="region of interest" description="Disordered" evidence="1">
    <location>
        <begin position="1"/>
        <end position="22"/>
    </location>
</feature>
<feature type="region of interest" description="Disordered" evidence="1">
    <location>
        <begin position="161"/>
        <end position="189"/>
    </location>
</feature>
<organism evidence="2 3">
    <name type="scientific">Exidia glandulosa HHB12029</name>
    <dbReference type="NCBI Taxonomy" id="1314781"/>
    <lineage>
        <taxon>Eukaryota</taxon>
        <taxon>Fungi</taxon>
        <taxon>Dikarya</taxon>
        <taxon>Basidiomycota</taxon>
        <taxon>Agaricomycotina</taxon>
        <taxon>Agaricomycetes</taxon>
        <taxon>Auriculariales</taxon>
        <taxon>Exidiaceae</taxon>
        <taxon>Exidia</taxon>
    </lineage>
</organism>
<accession>A0A165PB70</accession>
<proteinExistence type="predicted"/>
<name>A0A165PB70_EXIGL</name>